<accession>A0AAW2M6D2</accession>
<gene>
    <name evidence="1" type="ORF">Sangu_1751100</name>
</gene>
<dbReference type="AlphaFoldDB" id="A0AAW2M6D2"/>
<sequence length="116" mass="12986">MVQIMLTLINSDSRVVLSDFSRLVFLLIIIFRPALHPSGLPTVWVTLLWTDACRQSVLDPDVRRTVFPTPHPPGISDFPWSPSPCSISTGRFLLDIPWLFSTVPLGFPVPRFATLA</sequence>
<proteinExistence type="predicted"/>
<protein>
    <submittedName>
        <fullName evidence="1">Uncharacterized protein</fullName>
    </submittedName>
</protein>
<dbReference type="EMBL" id="JACGWK010000011">
    <property type="protein sequence ID" value="KAL0326731.1"/>
    <property type="molecule type" value="Genomic_DNA"/>
</dbReference>
<evidence type="ECO:0000313" key="1">
    <source>
        <dbReference type="EMBL" id="KAL0326731.1"/>
    </source>
</evidence>
<organism evidence="1">
    <name type="scientific">Sesamum angustifolium</name>
    <dbReference type="NCBI Taxonomy" id="2727405"/>
    <lineage>
        <taxon>Eukaryota</taxon>
        <taxon>Viridiplantae</taxon>
        <taxon>Streptophyta</taxon>
        <taxon>Embryophyta</taxon>
        <taxon>Tracheophyta</taxon>
        <taxon>Spermatophyta</taxon>
        <taxon>Magnoliopsida</taxon>
        <taxon>eudicotyledons</taxon>
        <taxon>Gunneridae</taxon>
        <taxon>Pentapetalae</taxon>
        <taxon>asterids</taxon>
        <taxon>lamiids</taxon>
        <taxon>Lamiales</taxon>
        <taxon>Pedaliaceae</taxon>
        <taxon>Sesamum</taxon>
    </lineage>
</organism>
<name>A0AAW2M6D2_9LAMI</name>
<reference evidence="1" key="2">
    <citation type="journal article" date="2024" name="Plant">
        <title>Genomic evolution and insights into agronomic trait innovations of Sesamum species.</title>
        <authorList>
            <person name="Miao H."/>
            <person name="Wang L."/>
            <person name="Qu L."/>
            <person name="Liu H."/>
            <person name="Sun Y."/>
            <person name="Le M."/>
            <person name="Wang Q."/>
            <person name="Wei S."/>
            <person name="Zheng Y."/>
            <person name="Lin W."/>
            <person name="Duan Y."/>
            <person name="Cao H."/>
            <person name="Xiong S."/>
            <person name="Wang X."/>
            <person name="Wei L."/>
            <person name="Li C."/>
            <person name="Ma Q."/>
            <person name="Ju M."/>
            <person name="Zhao R."/>
            <person name="Li G."/>
            <person name="Mu C."/>
            <person name="Tian Q."/>
            <person name="Mei H."/>
            <person name="Zhang T."/>
            <person name="Gao T."/>
            <person name="Zhang H."/>
        </authorList>
    </citation>
    <scope>NUCLEOTIDE SEQUENCE</scope>
    <source>
        <strain evidence="1">G01</strain>
    </source>
</reference>
<reference evidence="1" key="1">
    <citation type="submission" date="2020-06" db="EMBL/GenBank/DDBJ databases">
        <authorList>
            <person name="Li T."/>
            <person name="Hu X."/>
            <person name="Zhang T."/>
            <person name="Song X."/>
            <person name="Zhang H."/>
            <person name="Dai N."/>
            <person name="Sheng W."/>
            <person name="Hou X."/>
            <person name="Wei L."/>
        </authorList>
    </citation>
    <scope>NUCLEOTIDE SEQUENCE</scope>
    <source>
        <strain evidence="1">G01</strain>
        <tissue evidence="1">Leaf</tissue>
    </source>
</reference>
<comment type="caution">
    <text evidence="1">The sequence shown here is derived from an EMBL/GenBank/DDBJ whole genome shotgun (WGS) entry which is preliminary data.</text>
</comment>